<protein>
    <submittedName>
        <fullName evidence="5">Helix-turn-helix domain-containing protein</fullName>
    </submittedName>
</protein>
<dbReference type="Gene3D" id="1.10.10.10">
    <property type="entry name" value="Winged helix-like DNA-binding domain superfamily/Winged helix DNA-binding domain"/>
    <property type="match status" value="1"/>
</dbReference>
<dbReference type="InterPro" id="IPR036388">
    <property type="entry name" value="WH-like_DNA-bd_sf"/>
</dbReference>
<keyword evidence="6" id="KW-1185">Reference proteome</keyword>
<keyword evidence="1" id="KW-0805">Transcription regulation</keyword>
<name>A0ABP9PJN1_9PSEU</name>
<keyword evidence="2" id="KW-0238">DNA-binding</keyword>
<keyword evidence="3" id="KW-0804">Transcription</keyword>
<evidence type="ECO:0000256" key="3">
    <source>
        <dbReference type="ARBA" id="ARBA00023163"/>
    </source>
</evidence>
<reference evidence="6" key="1">
    <citation type="journal article" date="2019" name="Int. J. Syst. Evol. Microbiol.">
        <title>The Global Catalogue of Microorganisms (GCM) 10K type strain sequencing project: providing services to taxonomists for standard genome sequencing and annotation.</title>
        <authorList>
            <consortium name="The Broad Institute Genomics Platform"/>
            <consortium name="The Broad Institute Genome Sequencing Center for Infectious Disease"/>
            <person name="Wu L."/>
            <person name="Ma J."/>
        </authorList>
    </citation>
    <scope>NUCLEOTIDE SEQUENCE [LARGE SCALE GENOMIC DNA]</scope>
    <source>
        <strain evidence="6">JCM 18303</strain>
    </source>
</reference>
<comment type="caution">
    <text evidence="5">The sequence shown here is derived from an EMBL/GenBank/DDBJ whole genome shotgun (WGS) entry which is preliminary data.</text>
</comment>
<evidence type="ECO:0000256" key="2">
    <source>
        <dbReference type="ARBA" id="ARBA00023125"/>
    </source>
</evidence>
<accession>A0ABP9PJN1</accession>
<gene>
    <name evidence="5" type="ORF">GCM10023321_01530</name>
</gene>
<dbReference type="PANTHER" id="PTHR33204">
    <property type="entry name" value="TRANSCRIPTIONAL REGULATOR, MARR FAMILY"/>
    <property type="match status" value="1"/>
</dbReference>
<proteinExistence type="predicted"/>
<organism evidence="5 6">
    <name type="scientific">Pseudonocardia eucalypti</name>
    <dbReference type="NCBI Taxonomy" id="648755"/>
    <lineage>
        <taxon>Bacteria</taxon>
        <taxon>Bacillati</taxon>
        <taxon>Actinomycetota</taxon>
        <taxon>Actinomycetes</taxon>
        <taxon>Pseudonocardiales</taxon>
        <taxon>Pseudonocardiaceae</taxon>
        <taxon>Pseudonocardia</taxon>
    </lineage>
</organism>
<dbReference type="SUPFAM" id="SSF46785">
    <property type="entry name" value="Winged helix' DNA-binding domain"/>
    <property type="match status" value="1"/>
</dbReference>
<evidence type="ECO:0000313" key="5">
    <source>
        <dbReference type="EMBL" id="GAA5144708.1"/>
    </source>
</evidence>
<dbReference type="Pfam" id="PF01638">
    <property type="entry name" value="HxlR"/>
    <property type="match status" value="1"/>
</dbReference>
<dbReference type="InterPro" id="IPR036390">
    <property type="entry name" value="WH_DNA-bd_sf"/>
</dbReference>
<dbReference type="EMBL" id="BAABJP010000001">
    <property type="protein sequence ID" value="GAA5144708.1"/>
    <property type="molecule type" value="Genomic_DNA"/>
</dbReference>
<evidence type="ECO:0000259" key="4">
    <source>
        <dbReference type="PROSITE" id="PS51118"/>
    </source>
</evidence>
<dbReference type="PROSITE" id="PS51118">
    <property type="entry name" value="HTH_HXLR"/>
    <property type="match status" value="1"/>
</dbReference>
<sequence length="157" mass="17139">MGASKEALATAECPVARAVDVVGDRWSLLIVRDVFDGLCRFGELQRNLGLSRNILTERLRTLVAQGVLETRPAADGTAYHEYGLTEKGTDLFAILVALRQWGEGHLFAEGEPHSVLLEVDGDRPVGKLEPRDADGRPITYRNAYVRKVSHESTGAPG</sequence>
<dbReference type="Proteomes" id="UP001428817">
    <property type="component" value="Unassembled WGS sequence"/>
</dbReference>
<evidence type="ECO:0000313" key="6">
    <source>
        <dbReference type="Proteomes" id="UP001428817"/>
    </source>
</evidence>
<feature type="domain" description="HTH hxlR-type" evidence="4">
    <location>
        <begin position="13"/>
        <end position="110"/>
    </location>
</feature>
<dbReference type="PANTHER" id="PTHR33204:SF18">
    <property type="entry name" value="TRANSCRIPTIONAL REGULATORY PROTEIN"/>
    <property type="match status" value="1"/>
</dbReference>
<dbReference type="InterPro" id="IPR002577">
    <property type="entry name" value="HTH_HxlR"/>
</dbReference>
<evidence type="ECO:0000256" key="1">
    <source>
        <dbReference type="ARBA" id="ARBA00023015"/>
    </source>
</evidence>